<protein>
    <submittedName>
        <fullName evidence="2">Uncharacterized protein</fullName>
    </submittedName>
</protein>
<feature type="region of interest" description="Disordered" evidence="1">
    <location>
        <begin position="41"/>
        <end position="161"/>
    </location>
</feature>
<evidence type="ECO:0000313" key="3">
    <source>
        <dbReference type="Proteomes" id="UP001362999"/>
    </source>
</evidence>
<dbReference type="EMBL" id="JAWWNJ010000072">
    <property type="protein sequence ID" value="KAK7007271.1"/>
    <property type="molecule type" value="Genomic_DNA"/>
</dbReference>
<organism evidence="2 3">
    <name type="scientific">Favolaschia claudopus</name>
    <dbReference type="NCBI Taxonomy" id="2862362"/>
    <lineage>
        <taxon>Eukaryota</taxon>
        <taxon>Fungi</taxon>
        <taxon>Dikarya</taxon>
        <taxon>Basidiomycota</taxon>
        <taxon>Agaricomycotina</taxon>
        <taxon>Agaricomycetes</taxon>
        <taxon>Agaricomycetidae</taxon>
        <taxon>Agaricales</taxon>
        <taxon>Marasmiineae</taxon>
        <taxon>Mycenaceae</taxon>
        <taxon>Favolaschia</taxon>
    </lineage>
</organism>
<reference evidence="2 3" key="1">
    <citation type="journal article" date="2024" name="J Genomics">
        <title>Draft genome sequencing and assembly of Favolaschia claudopus CIRM-BRFM 2984 isolated from oak limbs.</title>
        <authorList>
            <person name="Navarro D."/>
            <person name="Drula E."/>
            <person name="Chaduli D."/>
            <person name="Cazenave R."/>
            <person name="Ahrendt S."/>
            <person name="Wang J."/>
            <person name="Lipzen A."/>
            <person name="Daum C."/>
            <person name="Barry K."/>
            <person name="Grigoriev I.V."/>
            <person name="Favel A."/>
            <person name="Rosso M.N."/>
            <person name="Martin F."/>
        </authorList>
    </citation>
    <scope>NUCLEOTIDE SEQUENCE [LARGE SCALE GENOMIC DNA]</scope>
    <source>
        <strain evidence="2 3">CIRM-BRFM 2984</strain>
    </source>
</reference>
<feature type="compositionally biased region" description="Basic and acidic residues" evidence="1">
    <location>
        <begin position="77"/>
        <end position="87"/>
    </location>
</feature>
<feature type="compositionally biased region" description="Low complexity" evidence="1">
    <location>
        <begin position="121"/>
        <end position="132"/>
    </location>
</feature>
<accession>A0AAW0AE87</accession>
<feature type="compositionally biased region" description="Basic and acidic residues" evidence="1">
    <location>
        <begin position="133"/>
        <end position="144"/>
    </location>
</feature>
<evidence type="ECO:0000256" key="1">
    <source>
        <dbReference type="SAM" id="MobiDB-lite"/>
    </source>
</evidence>
<keyword evidence="3" id="KW-1185">Reference proteome</keyword>
<feature type="compositionally biased region" description="Basic and acidic residues" evidence="1">
    <location>
        <begin position="43"/>
        <end position="68"/>
    </location>
</feature>
<evidence type="ECO:0000313" key="2">
    <source>
        <dbReference type="EMBL" id="KAK7007271.1"/>
    </source>
</evidence>
<comment type="caution">
    <text evidence="2">The sequence shown here is derived from an EMBL/GenBank/DDBJ whole genome shotgun (WGS) entry which is preliminary data.</text>
</comment>
<sequence length="219" mass="24511">MSSSPCTQPLSSCYGPSASFYLLLLLNPNSFIVLFHSINSNSTHDDDRETLGRQPLKDDHSQTKRPAGDDPPAGRPLSDREDLREMTPSRTTTFQTEGPVGDDPLTGRPPSDGETRRSRPTRGTTTLRPGGPTRDDPLEDDHLPNRRTGGRRPPHWTTTFTPEKDRRETMPLLTTFCPTANIEKLAVFILSLTSFILSHIHAHRRDPSRHADFDGVFCR</sequence>
<name>A0AAW0AE87_9AGAR</name>
<dbReference type="AlphaFoldDB" id="A0AAW0AE87"/>
<gene>
    <name evidence="2" type="ORF">R3P38DRAFT_3212990</name>
</gene>
<dbReference type="Proteomes" id="UP001362999">
    <property type="component" value="Unassembled WGS sequence"/>
</dbReference>
<proteinExistence type="predicted"/>